<organism evidence="2 3">
    <name type="scientific">Porites evermanni</name>
    <dbReference type="NCBI Taxonomy" id="104178"/>
    <lineage>
        <taxon>Eukaryota</taxon>
        <taxon>Metazoa</taxon>
        <taxon>Cnidaria</taxon>
        <taxon>Anthozoa</taxon>
        <taxon>Hexacorallia</taxon>
        <taxon>Scleractinia</taxon>
        <taxon>Fungiina</taxon>
        <taxon>Poritidae</taxon>
        <taxon>Porites</taxon>
    </lineage>
</organism>
<sequence length="170" mass="19566">MWRITHHCNRSGFATTFIINQMVQNNGVFPREAISTLCRLQGWSEKGDTWALYIKEVMERHLDSSAFIYRDLRTEKTSYLKNIKISYNYRLIDPAKNLVTREDCLESKGASFLKFEDSFRDDVLKATMSAPLILNTGQIACRTVQASLPKSMDRKQPITQLNRPSQVLTA</sequence>
<feature type="compositionally biased region" description="Polar residues" evidence="1">
    <location>
        <begin position="157"/>
        <end position="170"/>
    </location>
</feature>
<evidence type="ECO:0000256" key="1">
    <source>
        <dbReference type="SAM" id="MobiDB-lite"/>
    </source>
</evidence>
<name>A0ABN8S6V2_9CNID</name>
<accession>A0ABN8S6V2</accession>
<dbReference type="Proteomes" id="UP001159427">
    <property type="component" value="Unassembled WGS sequence"/>
</dbReference>
<gene>
    <name evidence="2" type="ORF">PEVE_00016444</name>
</gene>
<comment type="caution">
    <text evidence="2">The sequence shown here is derived from an EMBL/GenBank/DDBJ whole genome shotgun (WGS) entry which is preliminary data.</text>
</comment>
<feature type="region of interest" description="Disordered" evidence="1">
    <location>
        <begin position="151"/>
        <end position="170"/>
    </location>
</feature>
<reference evidence="2 3" key="1">
    <citation type="submission" date="2022-05" db="EMBL/GenBank/DDBJ databases">
        <authorList>
            <consortium name="Genoscope - CEA"/>
            <person name="William W."/>
        </authorList>
    </citation>
    <scope>NUCLEOTIDE SEQUENCE [LARGE SCALE GENOMIC DNA]</scope>
</reference>
<protein>
    <submittedName>
        <fullName evidence="2">Uncharacterized protein</fullName>
    </submittedName>
</protein>
<evidence type="ECO:0000313" key="3">
    <source>
        <dbReference type="Proteomes" id="UP001159427"/>
    </source>
</evidence>
<dbReference type="EMBL" id="CALNXI010002295">
    <property type="protein sequence ID" value="CAH3185922.1"/>
    <property type="molecule type" value="Genomic_DNA"/>
</dbReference>
<keyword evidence="3" id="KW-1185">Reference proteome</keyword>
<proteinExistence type="predicted"/>
<evidence type="ECO:0000313" key="2">
    <source>
        <dbReference type="EMBL" id="CAH3185922.1"/>
    </source>
</evidence>